<dbReference type="EMBL" id="AB331336">
    <property type="protein sequence ID" value="BAG06494.1"/>
    <property type="molecule type" value="Genomic_DNA"/>
</dbReference>
<geneLocation type="chloroplast" evidence="10"/>
<organism evidence="10">
    <name type="scientific">Scirpus ternatanus</name>
    <dbReference type="NCBI Taxonomy" id="453242"/>
    <lineage>
        <taxon>Eukaryota</taxon>
        <taxon>Viridiplantae</taxon>
        <taxon>Streptophyta</taxon>
        <taxon>Embryophyta</taxon>
        <taxon>Tracheophyta</taxon>
        <taxon>Spermatophyta</taxon>
        <taxon>Magnoliopsida</taxon>
        <taxon>Liliopsida</taxon>
        <taxon>Poales</taxon>
        <taxon>Cyperaceae</taxon>
        <taxon>Cyperoideae</taxon>
        <taxon>Scirpeae</taxon>
        <taxon>Scirpus</taxon>
    </lineage>
</organism>
<evidence type="ECO:0000256" key="8">
    <source>
        <dbReference type="RuleBase" id="RU003485"/>
    </source>
</evidence>
<dbReference type="Pfam" id="PF00203">
    <property type="entry name" value="Ribosomal_S19"/>
    <property type="match status" value="1"/>
</dbReference>
<dbReference type="HAMAP" id="MF_00531">
    <property type="entry name" value="Ribosomal_uS19"/>
    <property type="match status" value="1"/>
</dbReference>
<dbReference type="GO" id="GO:0006412">
    <property type="term" value="P:translation"/>
    <property type="evidence" value="ECO:0007669"/>
    <property type="project" value="UniProtKB-UniRule"/>
</dbReference>
<evidence type="ECO:0000256" key="4">
    <source>
        <dbReference type="ARBA" id="ARBA00022980"/>
    </source>
</evidence>
<dbReference type="PANTHER" id="PTHR11880">
    <property type="entry name" value="RIBOSOMAL PROTEIN S19P FAMILY MEMBER"/>
    <property type="match status" value="1"/>
</dbReference>
<sequence length="118" mass="13731">MIGEKKRIVKKRIVKKRIVKKRIVVKKKFVAKHLSETFDKIKMGEEREIIVTWSRASTIIPSMVGHTIGIHNGKEHIPIYITDSMKGHKLGEFALTRKEPIDERNDNDNKSVMKNQKK</sequence>
<comment type="subcellular location">
    <subcellularLocation>
        <location evidence="7">Plastid</location>
        <location evidence="7">Chloroplast</location>
    </subcellularLocation>
</comment>
<dbReference type="GO" id="GO:0000028">
    <property type="term" value="P:ribosomal small subunit assembly"/>
    <property type="evidence" value="ECO:0007669"/>
    <property type="project" value="TreeGrafter"/>
</dbReference>
<comment type="function">
    <text evidence="7">Protein S19 forms a complex with S13 that binds strongly to the 16S ribosomal RNA.</text>
</comment>
<dbReference type="GO" id="GO:0005763">
    <property type="term" value="C:mitochondrial small ribosomal subunit"/>
    <property type="evidence" value="ECO:0007669"/>
    <property type="project" value="TreeGrafter"/>
</dbReference>
<keyword evidence="2 7" id="KW-0699">rRNA-binding</keyword>
<dbReference type="Gene3D" id="3.30.860.10">
    <property type="entry name" value="30s Ribosomal Protein S19, Chain A"/>
    <property type="match status" value="1"/>
</dbReference>
<dbReference type="PANTHER" id="PTHR11880:SF8">
    <property type="entry name" value="SMALL RIBOSOMAL SUBUNIT PROTEIN US19M"/>
    <property type="match status" value="1"/>
</dbReference>
<dbReference type="EMBL" id="AB331264">
    <property type="protein sequence ID" value="BAG06296.1"/>
    <property type="molecule type" value="Genomic_DNA"/>
</dbReference>
<dbReference type="GO" id="GO:0003735">
    <property type="term" value="F:structural constituent of ribosome"/>
    <property type="evidence" value="ECO:0007669"/>
    <property type="project" value="InterPro"/>
</dbReference>
<keyword evidence="4 7" id="KW-0689">Ribosomal protein</keyword>
<name>B0I1Y4_9POAL</name>
<evidence type="ECO:0000256" key="9">
    <source>
        <dbReference type="SAM" id="MobiDB-lite"/>
    </source>
</evidence>
<dbReference type="NCBIfam" id="TIGR01050">
    <property type="entry name" value="rpsS_bact"/>
    <property type="match status" value="1"/>
</dbReference>
<protein>
    <recommendedName>
        <fullName evidence="6 7">Small ribosomal subunit protein uS19c</fullName>
    </recommendedName>
</protein>
<dbReference type="SUPFAM" id="SSF54570">
    <property type="entry name" value="Ribosomal protein S19"/>
    <property type="match status" value="1"/>
</dbReference>
<keyword evidence="5 7" id="KW-0687">Ribonucleoprotein</keyword>
<proteinExistence type="inferred from homology"/>
<evidence type="ECO:0000313" key="10">
    <source>
        <dbReference type="EMBL" id="BAG06296.1"/>
    </source>
</evidence>
<dbReference type="InterPro" id="IPR005732">
    <property type="entry name" value="Ribosomal_uS19_bac-type"/>
</dbReference>
<dbReference type="PRINTS" id="PR00975">
    <property type="entry name" value="RIBOSOMALS19"/>
</dbReference>
<keyword evidence="10" id="KW-0934">Plastid</keyword>
<evidence type="ECO:0000256" key="3">
    <source>
        <dbReference type="ARBA" id="ARBA00022884"/>
    </source>
</evidence>
<reference evidence="11" key="1">
    <citation type="submission" date="2007-07" db="EMBL/GenBank/DDBJ databases">
        <authorList>
            <person name="Chaw S.-M."/>
            <person name="Cheng C.-L."/>
            <person name="Wu C.-L."/>
            <person name="Wang R.-J."/>
            <person name="Su T.-M."/>
        </authorList>
    </citation>
    <scope>NUCLEOTIDE SEQUENCE</scope>
</reference>
<dbReference type="InterPro" id="IPR002222">
    <property type="entry name" value="Ribosomal_uS19"/>
</dbReference>
<feature type="compositionally biased region" description="Basic and acidic residues" evidence="9">
    <location>
        <begin position="96"/>
        <end position="111"/>
    </location>
</feature>
<evidence type="ECO:0000256" key="1">
    <source>
        <dbReference type="ARBA" id="ARBA00007345"/>
    </source>
</evidence>
<evidence type="ECO:0000256" key="7">
    <source>
        <dbReference type="HAMAP-Rule" id="MF_00531"/>
    </source>
</evidence>
<accession>B0I1Y4</accession>
<evidence type="ECO:0000256" key="6">
    <source>
        <dbReference type="ARBA" id="ARBA00035253"/>
    </source>
</evidence>
<dbReference type="InterPro" id="IPR023575">
    <property type="entry name" value="Ribosomal_uS19_SF"/>
</dbReference>
<keyword evidence="10" id="KW-0150">Chloroplast</keyword>
<evidence type="ECO:0000256" key="5">
    <source>
        <dbReference type="ARBA" id="ARBA00023274"/>
    </source>
</evidence>
<reference evidence="10" key="2">
    <citation type="submission" date="2007-07" db="EMBL/GenBank/DDBJ databases">
        <authorList>
            <person name="Chaw S.-M."/>
            <person name="Cheng C.-L."/>
            <person name="Wu C.-L."/>
        </authorList>
    </citation>
    <scope>NUCLEOTIDE SEQUENCE</scope>
</reference>
<evidence type="ECO:0000256" key="2">
    <source>
        <dbReference type="ARBA" id="ARBA00022730"/>
    </source>
</evidence>
<feature type="region of interest" description="Disordered" evidence="9">
    <location>
        <begin position="96"/>
        <end position="118"/>
    </location>
</feature>
<reference evidence="10" key="3">
    <citation type="journal article" date="2008" name="BMC Evol. Biol.">
        <title>Dynamics and evolution of the inverted repeat-large single copy junctions in the chloroplast genomes of monocots.</title>
        <authorList>
            <person name="Wang R.-J."/>
            <person name="Cheng C.-L."/>
            <person name="Chang C.-C."/>
            <person name="Wu C.-L."/>
            <person name="Su T.-M."/>
            <person name="Chaw S.-M."/>
        </authorList>
    </citation>
    <scope>NUCLEOTIDE SEQUENCE</scope>
</reference>
<evidence type="ECO:0000313" key="11">
    <source>
        <dbReference type="EMBL" id="BAG06494.1"/>
    </source>
</evidence>
<keyword evidence="3 7" id="KW-0694">RNA-binding</keyword>
<comment type="similarity">
    <text evidence="1 7 8">Belongs to the universal ribosomal protein uS19 family.</text>
</comment>
<gene>
    <name evidence="7 10" type="primary">rps19</name>
</gene>
<dbReference type="GO" id="GO:0019843">
    <property type="term" value="F:rRNA binding"/>
    <property type="evidence" value="ECO:0007669"/>
    <property type="project" value="UniProtKB-UniRule"/>
</dbReference>
<dbReference type="AlphaFoldDB" id="B0I1Y4"/>
<dbReference type="FunFam" id="3.30.860.10:FF:000001">
    <property type="entry name" value="30S ribosomal protein S19"/>
    <property type="match status" value="1"/>
</dbReference>
<dbReference type="GO" id="GO:0009507">
    <property type="term" value="C:chloroplast"/>
    <property type="evidence" value="ECO:0007669"/>
    <property type="project" value="UniProtKB-SubCell"/>
</dbReference>